<keyword evidence="7" id="KW-0067">ATP-binding</keyword>
<feature type="domain" description="Helicase C-terminal" evidence="14">
    <location>
        <begin position="236"/>
        <end position="440"/>
    </location>
</feature>
<keyword evidence="3" id="KW-0808">Transferase</keyword>
<feature type="non-terminal residue" evidence="15">
    <location>
        <position position="1909"/>
    </location>
</feature>
<evidence type="ECO:0000256" key="1">
    <source>
        <dbReference type="ARBA" id="ARBA00004123"/>
    </source>
</evidence>
<evidence type="ECO:0000256" key="5">
    <source>
        <dbReference type="ARBA" id="ARBA00022741"/>
    </source>
</evidence>
<feature type="compositionally biased region" description="Low complexity" evidence="12">
    <location>
        <begin position="787"/>
        <end position="801"/>
    </location>
</feature>
<dbReference type="CDD" id="cd18795">
    <property type="entry name" value="SF2_C_Ski2"/>
    <property type="match status" value="1"/>
</dbReference>
<dbReference type="Pfam" id="PF00476">
    <property type="entry name" value="DNA_pol_A"/>
    <property type="match status" value="1"/>
</dbReference>
<dbReference type="InterPro" id="IPR001650">
    <property type="entry name" value="Helicase_C-like"/>
</dbReference>
<feature type="region of interest" description="Disordered" evidence="12">
    <location>
        <begin position="977"/>
        <end position="1013"/>
    </location>
</feature>
<dbReference type="InterPro" id="IPR019760">
    <property type="entry name" value="DNA-dir_DNA_pol_A_CS"/>
</dbReference>
<dbReference type="Pfam" id="PF00270">
    <property type="entry name" value="DEAD"/>
    <property type="match status" value="1"/>
</dbReference>
<feature type="compositionally biased region" description="Basic and acidic residues" evidence="12">
    <location>
        <begin position="802"/>
        <end position="812"/>
    </location>
</feature>
<dbReference type="SUPFAM" id="SSF158702">
    <property type="entry name" value="Sec63 N-terminal domain-like"/>
    <property type="match status" value="1"/>
</dbReference>
<sequence length="1909" mass="212179">VQQHYEVSGVVSMFPWQVECLSNPRVLEGGNLIYSAPTSAGKTLVAEILTIKTILERKKKVIIILPFVSVVREKMFYFQDLLSRSGVRVEGLMGSHSLPGGFKSVDIAICTIEKANSLINKLLEERSLHKVGTVVVDELHLLSDPFRGYLLELLLTKILYMCTTEDSVNIQVVGMSATIPNLALLAKWLGADLYRTDFRPVPLKEFLKVGPTVYDNQLKKLYDMQSSKHIQDDPDHVVQLCLETLINGHSVLVFCATKQWCEKLSQHIAKVFRTIGLSGSELGQQLREQLDSNAIAEALEQLHTCPVGLDKVLRCTVAFGVAFHHAGLTLDERDILEGYFRSGALRVLVATSTLSSGVNLPARRVIVRSPVFHGKSLDSQTYRQMIGRAGRMGRDTAGESFLICNKGERHMGEKLVGAELKPIESCLGHGELAASLKRAILEVIASGVACTPQQVTQYTNCTLLAATKSDLRNPISACVKFLEANELIRLQEEEERVGHKYVPTPLGLACLAASLPPDEGLLLFDELQRARQCLVLDTELHIIYEVLYSLQMDYVNKVPCLQVLNLWEQLSPAMRRVGDVVFVFQLQKMSVHRRFYTALALHDLVNEVPLPAVAKKFGCSRGMLQSLQQSAATFAGMVTAFCRRLGWSSVELLVSQFQDRLQFGVQRELCDLMRLDGLNGLRARALFDAGICTLADLAVADVCAVENALHKAVPFQSCKELDGETSFDTNQRKKLRNVWITGHQGLTEREAASLLISDARSFLQKELGLSTAKWVDEKSDTSGHDNQSLSEQSMQSSQEQSLLHDKTSKHSEQTANCSSISCHFQAHSLLREEQLQSKTSLSETNKRPAKHKRKNSLPRNKIPDLNNGIGKTDSKCLLSEVSDEDYVSSSPSLNSSQDKSSQRHISQKLRSKLGKAMNSKMISWRISQNTSAKINTGNSQKNISCKISDINASKPHKAVPIFTEQFQCNKIDNTHSKRVDCSPSEERRFSPMLHETSDDLPGTHSENNKSSSEVNQSIDYFGSLLEISESKLHEQTQQFKQNNKSEVRNESSPENVSEKVAIISNVVNNRELCLRPFVSSFKITDNTVNKNNEQFTNVHGTNVCLSDDQGNELLEKDAVNVDQMILKQNINPSLGPVFEKLVEKDKVTLTRADNKRRSSDFFSSPVSGGKIALDVEVSISTSKTNLLQKHALVPPSVFNITQKSNKPETENEVISADSASSSQRCRIMTKAGSKVDQSPFVISNSLFEAAFSTCWEENPEYKEIKREIAHSKQNVSSNAGCNLSVKDADIHNNLRHQELHFDNRGSEGQSSNDLITSSQGDDSGRKSGWDSINIVDVCGHERIWTAFQSELTCMGMSNMAIAVACERFSQPTSPRSTNNTRIGARIIGYKKKKPPSTSHERTLHYGDRNVSGIAVCFGGNDVFYISLKQGDKNCVGLQCKLDLIQDLLARKHPVCAFDLKEHLKALVQCCGIMVDLTMGHDPKVADWLLEPESREKNLHAMVLKYCGSIASNLVHLVGSGWGVGSPALDWTSTTLGSLRACVEAVLTWQLVEAQCLSLEQKKLDRIYAEVEMPALLCLAQMELNGIGFSKDKAERLRDILEQQLTLLEQHAYKLAGHTFSLTSPTDVSKVRTNSKYRRPSTNKEALMQIKAHHPLPGVIIQWRKLNAILAKTLHPLLAPGQTSERMFTSSVIHTATGRISMHEPNLQNIPREFKIEVDKMKASVPTSINIRLAFVPGKGKVFVSADYCQLELRLLAHLAKDSILCSILNSGSDVFRSIAATWNQTSESDVTTEQRQWAKQVCYGMIYGMGTKALGDQLEVEEEDASVFMDSFRNAYPGVKQFLLDTVTRCRKEGYIETLFGRRRYLPTIHSSNATIRAQAERQAINSTVQGSAADIAKKGMVLVQSRLR</sequence>
<protein>
    <recommendedName>
        <fullName evidence="2">DNA-directed DNA polymerase</fullName>
        <ecNumber evidence="2">2.7.7.7</ecNumber>
    </recommendedName>
</protein>
<evidence type="ECO:0000256" key="6">
    <source>
        <dbReference type="ARBA" id="ARBA00022763"/>
    </source>
</evidence>
<dbReference type="GO" id="GO:0003677">
    <property type="term" value="F:DNA binding"/>
    <property type="evidence" value="ECO:0007669"/>
    <property type="project" value="InterPro"/>
</dbReference>
<dbReference type="SMART" id="SM00482">
    <property type="entry name" value="POLAc"/>
    <property type="match status" value="1"/>
</dbReference>
<dbReference type="InterPro" id="IPR012337">
    <property type="entry name" value="RNaseH-like_sf"/>
</dbReference>
<evidence type="ECO:0000313" key="16">
    <source>
        <dbReference type="Proteomes" id="UP000027135"/>
    </source>
</evidence>
<evidence type="ECO:0000256" key="12">
    <source>
        <dbReference type="SAM" id="MobiDB-lite"/>
    </source>
</evidence>
<dbReference type="OMA" id="FHNMCQQ"/>
<evidence type="ECO:0000256" key="9">
    <source>
        <dbReference type="ARBA" id="ARBA00023204"/>
    </source>
</evidence>
<keyword evidence="16" id="KW-1185">Reference proteome</keyword>
<accession>A0A067RGX5</accession>
<organism evidence="15 16">
    <name type="scientific">Zootermopsis nevadensis</name>
    <name type="common">Dampwood termite</name>
    <dbReference type="NCBI Taxonomy" id="136037"/>
    <lineage>
        <taxon>Eukaryota</taxon>
        <taxon>Metazoa</taxon>
        <taxon>Ecdysozoa</taxon>
        <taxon>Arthropoda</taxon>
        <taxon>Hexapoda</taxon>
        <taxon>Insecta</taxon>
        <taxon>Pterygota</taxon>
        <taxon>Neoptera</taxon>
        <taxon>Polyneoptera</taxon>
        <taxon>Dictyoptera</taxon>
        <taxon>Blattodea</taxon>
        <taxon>Blattoidea</taxon>
        <taxon>Termitoidae</taxon>
        <taxon>Termopsidae</taxon>
        <taxon>Zootermopsis</taxon>
    </lineage>
</organism>
<keyword evidence="5" id="KW-0547">Nucleotide-binding</keyword>
<evidence type="ECO:0000313" key="15">
    <source>
        <dbReference type="EMBL" id="KDR22273.1"/>
    </source>
</evidence>
<dbReference type="FunFam" id="3.40.50.300:FF:000813">
    <property type="entry name" value="helicase POLQ-like isoform X1"/>
    <property type="match status" value="1"/>
</dbReference>
<dbReference type="InterPro" id="IPR011545">
    <property type="entry name" value="DEAD/DEAH_box_helicase_dom"/>
</dbReference>
<evidence type="ECO:0000256" key="8">
    <source>
        <dbReference type="ARBA" id="ARBA00022932"/>
    </source>
</evidence>
<feature type="region of interest" description="Disordered" evidence="12">
    <location>
        <begin position="1034"/>
        <end position="1054"/>
    </location>
</feature>
<dbReference type="GO" id="GO:0006261">
    <property type="term" value="P:DNA-templated DNA replication"/>
    <property type="evidence" value="ECO:0007669"/>
    <property type="project" value="InterPro"/>
</dbReference>
<evidence type="ECO:0000256" key="10">
    <source>
        <dbReference type="ARBA" id="ARBA00023242"/>
    </source>
</evidence>
<dbReference type="eggNOG" id="KOG0950">
    <property type="taxonomic scope" value="Eukaryota"/>
</dbReference>
<keyword evidence="9" id="KW-0234">DNA repair</keyword>
<dbReference type="GO" id="GO:0097681">
    <property type="term" value="P:double-strand break repair via alternative nonhomologous end joining"/>
    <property type="evidence" value="ECO:0007669"/>
    <property type="project" value="TreeGrafter"/>
</dbReference>
<dbReference type="FunCoup" id="A0A067RGX5">
    <property type="interactions" value="757"/>
</dbReference>
<dbReference type="InterPro" id="IPR036390">
    <property type="entry name" value="WH_DNA-bd_sf"/>
</dbReference>
<dbReference type="Gene3D" id="3.30.420.10">
    <property type="entry name" value="Ribonuclease H-like superfamily/Ribonuclease H"/>
    <property type="match status" value="1"/>
</dbReference>
<dbReference type="EMBL" id="KK852513">
    <property type="protein sequence ID" value="KDR22273.1"/>
    <property type="molecule type" value="Genomic_DNA"/>
</dbReference>
<evidence type="ECO:0000259" key="13">
    <source>
        <dbReference type="PROSITE" id="PS51192"/>
    </source>
</evidence>
<dbReference type="InterPro" id="IPR043502">
    <property type="entry name" value="DNA/RNA_pol_sf"/>
</dbReference>
<keyword evidence="8" id="KW-0239">DNA-directed DNA polymerase</keyword>
<dbReference type="FunFam" id="1.10.150.20:FF:000070">
    <property type="entry name" value="DNA polymerase I, putative"/>
    <property type="match status" value="1"/>
</dbReference>
<dbReference type="GO" id="GO:0005634">
    <property type="term" value="C:nucleus"/>
    <property type="evidence" value="ECO:0007669"/>
    <property type="project" value="UniProtKB-SubCell"/>
</dbReference>
<evidence type="ECO:0000259" key="14">
    <source>
        <dbReference type="PROSITE" id="PS51194"/>
    </source>
</evidence>
<dbReference type="SUPFAM" id="SSF46785">
    <property type="entry name" value="Winged helix' DNA-binding domain"/>
    <property type="match status" value="1"/>
</dbReference>
<feature type="compositionally biased region" description="Basic residues" evidence="12">
    <location>
        <begin position="847"/>
        <end position="856"/>
    </location>
</feature>
<reference evidence="15 16" key="1">
    <citation type="journal article" date="2014" name="Nat. Commun.">
        <title>Molecular traces of alternative social organization in a termite genome.</title>
        <authorList>
            <person name="Terrapon N."/>
            <person name="Li C."/>
            <person name="Robertson H.M."/>
            <person name="Ji L."/>
            <person name="Meng X."/>
            <person name="Booth W."/>
            <person name="Chen Z."/>
            <person name="Childers C.P."/>
            <person name="Glastad K.M."/>
            <person name="Gokhale K."/>
            <person name="Gowin J."/>
            <person name="Gronenberg W."/>
            <person name="Hermansen R.A."/>
            <person name="Hu H."/>
            <person name="Hunt B.G."/>
            <person name="Huylmans A.K."/>
            <person name="Khalil S.M."/>
            <person name="Mitchell R.D."/>
            <person name="Munoz-Torres M.C."/>
            <person name="Mustard J.A."/>
            <person name="Pan H."/>
            <person name="Reese J.T."/>
            <person name="Scharf M.E."/>
            <person name="Sun F."/>
            <person name="Vogel H."/>
            <person name="Xiao J."/>
            <person name="Yang W."/>
            <person name="Yang Z."/>
            <person name="Yang Z."/>
            <person name="Zhou J."/>
            <person name="Zhu J."/>
            <person name="Brent C.S."/>
            <person name="Elsik C.G."/>
            <person name="Goodisman M.A."/>
            <person name="Liberles D.A."/>
            <person name="Roe R.M."/>
            <person name="Vargo E.L."/>
            <person name="Vilcinskas A."/>
            <person name="Wang J."/>
            <person name="Bornberg-Bauer E."/>
            <person name="Korb J."/>
            <person name="Zhang G."/>
            <person name="Liebig J."/>
        </authorList>
    </citation>
    <scope>NUCLEOTIDE SEQUENCE [LARGE SCALE GENOMIC DNA]</scope>
    <source>
        <tissue evidence="15">Whole organism</tissue>
    </source>
</reference>
<evidence type="ECO:0000256" key="4">
    <source>
        <dbReference type="ARBA" id="ARBA00022695"/>
    </source>
</evidence>
<dbReference type="InterPro" id="IPR014001">
    <property type="entry name" value="Helicase_ATP-bd"/>
</dbReference>
<comment type="catalytic activity">
    <reaction evidence="11">
        <text>DNA(n) + a 2'-deoxyribonucleoside 5'-triphosphate = DNA(n+1) + diphosphate</text>
        <dbReference type="Rhea" id="RHEA:22508"/>
        <dbReference type="Rhea" id="RHEA-COMP:17339"/>
        <dbReference type="Rhea" id="RHEA-COMP:17340"/>
        <dbReference type="ChEBI" id="CHEBI:33019"/>
        <dbReference type="ChEBI" id="CHEBI:61560"/>
        <dbReference type="ChEBI" id="CHEBI:173112"/>
        <dbReference type="EC" id="2.7.7.7"/>
    </reaction>
</comment>
<dbReference type="InterPro" id="IPR048960">
    <property type="entry name" value="POLQ-like_helical"/>
</dbReference>
<dbReference type="GO" id="GO:0005524">
    <property type="term" value="F:ATP binding"/>
    <property type="evidence" value="ECO:0007669"/>
    <property type="project" value="UniProtKB-KW"/>
</dbReference>
<dbReference type="InterPro" id="IPR046931">
    <property type="entry name" value="HTH_61"/>
</dbReference>
<dbReference type="PANTHER" id="PTHR10133">
    <property type="entry name" value="DNA POLYMERASE I"/>
    <property type="match status" value="1"/>
</dbReference>
<feature type="region of interest" description="Disordered" evidence="12">
    <location>
        <begin position="833"/>
        <end position="869"/>
    </location>
</feature>
<keyword evidence="6" id="KW-0227">DNA damage</keyword>
<dbReference type="SUPFAM" id="SSF56672">
    <property type="entry name" value="DNA/RNA polymerases"/>
    <property type="match status" value="1"/>
</dbReference>
<dbReference type="STRING" id="136037.A0A067RGX5"/>
<evidence type="ECO:0000256" key="2">
    <source>
        <dbReference type="ARBA" id="ARBA00012417"/>
    </source>
</evidence>
<dbReference type="Pfam" id="PF00271">
    <property type="entry name" value="Helicase_C"/>
    <property type="match status" value="1"/>
</dbReference>
<feature type="compositionally biased region" description="Polar residues" evidence="12">
    <location>
        <begin position="1306"/>
        <end position="1321"/>
    </location>
</feature>
<dbReference type="GO" id="GO:0003887">
    <property type="term" value="F:DNA-directed DNA polymerase activity"/>
    <property type="evidence" value="ECO:0007669"/>
    <property type="project" value="UniProtKB-KW"/>
</dbReference>
<dbReference type="InParanoid" id="A0A067RGX5"/>
<dbReference type="CDD" id="cd08638">
    <property type="entry name" value="DNA_pol_A_theta"/>
    <property type="match status" value="1"/>
</dbReference>
<dbReference type="Gene3D" id="1.10.150.20">
    <property type="entry name" value="5' to 3' exonuclease, C-terminal subdomain"/>
    <property type="match status" value="1"/>
</dbReference>
<dbReference type="Proteomes" id="UP000027135">
    <property type="component" value="Unassembled WGS sequence"/>
</dbReference>
<dbReference type="Gene3D" id="3.40.50.300">
    <property type="entry name" value="P-loop containing nucleotide triphosphate hydrolases"/>
    <property type="match status" value="2"/>
</dbReference>
<dbReference type="EC" id="2.7.7.7" evidence="2"/>
<dbReference type="SMART" id="SM00490">
    <property type="entry name" value="HELICc"/>
    <property type="match status" value="1"/>
</dbReference>
<evidence type="ECO:0000256" key="11">
    <source>
        <dbReference type="ARBA" id="ARBA00049244"/>
    </source>
</evidence>
<dbReference type="InterPro" id="IPR027417">
    <property type="entry name" value="P-loop_NTPase"/>
</dbReference>
<dbReference type="GO" id="GO:0042575">
    <property type="term" value="C:DNA polymerase complex"/>
    <property type="evidence" value="ECO:0007669"/>
    <property type="project" value="UniProtKB-ARBA"/>
</dbReference>
<gene>
    <name evidence="15" type="ORF">L798_02379</name>
</gene>
<dbReference type="InterPro" id="IPR036397">
    <property type="entry name" value="RNaseH_sf"/>
</dbReference>
<feature type="region of interest" description="Disordered" evidence="12">
    <location>
        <begin position="1302"/>
        <end position="1327"/>
    </location>
</feature>
<dbReference type="InterPro" id="IPR001098">
    <property type="entry name" value="DNA-dir_DNA_pol_A_palm_dom"/>
</dbReference>
<dbReference type="SMART" id="SM00487">
    <property type="entry name" value="DEXDc"/>
    <property type="match status" value="1"/>
</dbReference>
<evidence type="ECO:0000256" key="7">
    <source>
        <dbReference type="ARBA" id="ARBA00022840"/>
    </source>
</evidence>
<dbReference type="Gene3D" id="3.30.70.370">
    <property type="match status" value="1"/>
</dbReference>
<dbReference type="SUPFAM" id="SSF52540">
    <property type="entry name" value="P-loop containing nucleoside triphosphate hydrolases"/>
    <property type="match status" value="1"/>
</dbReference>
<dbReference type="PRINTS" id="PR00868">
    <property type="entry name" value="DNAPOLI"/>
</dbReference>
<feature type="domain" description="Helicase ATP-binding" evidence="13">
    <location>
        <begin position="23"/>
        <end position="197"/>
    </location>
</feature>
<dbReference type="SUPFAM" id="SSF53098">
    <property type="entry name" value="Ribonuclease H-like"/>
    <property type="match status" value="1"/>
</dbReference>
<dbReference type="Gene3D" id="1.20.1060.10">
    <property type="entry name" value="Taq DNA Polymerase, Chain T, domain 4"/>
    <property type="match status" value="1"/>
</dbReference>
<dbReference type="PROSITE" id="PS00447">
    <property type="entry name" value="DNA_POLYMERASE_A"/>
    <property type="match status" value="1"/>
</dbReference>
<feature type="region of interest" description="Disordered" evidence="12">
    <location>
        <begin position="776"/>
        <end position="814"/>
    </location>
</feature>
<feature type="region of interest" description="Disordered" evidence="12">
    <location>
        <begin position="887"/>
        <end position="912"/>
    </location>
</feature>
<keyword evidence="10" id="KW-0539">Nucleus</keyword>
<proteinExistence type="predicted"/>
<name>A0A067RGX5_ZOONE</name>
<feature type="compositionally biased region" description="Polar residues" evidence="12">
    <location>
        <begin position="1004"/>
        <end position="1013"/>
    </location>
</feature>
<feature type="non-terminal residue" evidence="15">
    <location>
        <position position="1"/>
    </location>
</feature>
<dbReference type="PANTHER" id="PTHR10133:SF62">
    <property type="entry name" value="DNA POLYMERASE THETA"/>
    <property type="match status" value="1"/>
</dbReference>
<feature type="compositionally biased region" description="Basic and acidic residues" evidence="12">
    <location>
        <begin position="977"/>
        <end position="989"/>
    </location>
</feature>
<dbReference type="Pfam" id="PF21099">
    <property type="entry name" value="POLQ_helical"/>
    <property type="match status" value="2"/>
</dbReference>
<dbReference type="InterPro" id="IPR002298">
    <property type="entry name" value="DNA_polymerase_A"/>
</dbReference>
<comment type="subcellular location">
    <subcellularLocation>
        <location evidence="1">Nucleus</location>
    </subcellularLocation>
</comment>
<dbReference type="CDD" id="cd18026">
    <property type="entry name" value="DEXHc_POLQ-like"/>
    <property type="match status" value="1"/>
</dbReference>
<evidence type="ECO:0000256" key="3">
    <source>
        <dbReference type="ARBA" id="ARBA00022679"/>
    </source>
</evidence>
<keyword evidence="4" id="KW-0548">Nucleotidyltransferase</keyword>
<dbReference type="Pfam" id="PF20470">
    <property type="entry name" value="HTH_61"/>
    <property type="match status" value="1"/>
</dbReference>
<dbReference type="PROSITE" id="PS51194">
    <property type="entry name" value="HELICASE_CTER"/>
    <property type="match status" value="1"/>
</dbReference>
<dbReference type="Gene3D" id="1.10.3380.20">
    <property type="match status" value="1"/>
</dbReference>
<dbReference type="PROSITE" id="PS51192">
    <property type="entry name" value="HELICASE_ATP_BIND_1"/>
    <property type="match status" value="1"/>
</dbReference>